<dbReference type="Gene3D" id="2.60.40.10">
    <property type="entry name" value="Immunoglobulins"/>
    <property type="match status" value="6"/>
</dbReference>
<gene>
    <name evidence="6" type="primary">LOC106464026</name>
</gene>
<keyword evidence="1" id="KW-0677">Repeat</keyword>
<feature type="domain" description="Fibronectin type-III" evidence="4">
    <location>
        <begin position="242"/>
        <end position="363"/>
    </location>
</feature>
<dbReference type="InterPro" id="IPR007110">
    <property type="entry name" value="Ig-like_dom"/>
</dbReference>
<dbReference type="PROSITE" id="PS50835">
    <property type="entry name" value="IG_LIKE"/>
    <property type="match status" value="2"/>
</dbReference>
<dbReference type="PANTHER" id="PTHR13817">
    <property type="entry name" value="TITIN"/>
    <property type="match status" value="1"/>
</dbReference>
<keyword evidence="2" id="KW-0732">Signal</keyword>
<dbReference type="PANTHER" id="PTHR13817:SF155">
    <property type="entry name" value="IG-LIKE AND FIBRONECTIN TYPE-III DOMAIN-CONTAINING PROTEIN C25G4.10"/>
    <property type="match status" value="1"/>
</dbReference>
<dbReference type="Pfam" id="PF01682">
    <property type="entry name" value="DB"/>
    <property type="match status" value="3"/>
</dbReference>
<dbReference type="CDD" id="cd00063">
    <property type="entry name" value="FN3"/>
    <property type="match status" value="4"/>
</dbReference>
<dbReference type="InterPro" id="IPR013106">
    <property type="entry name" value="Ig_V-set"/>
</dbReference>
<dbReference type="InterPro" id="IPR002602">
    <property type="entry name" value="DB"/>
</dbReference>
<dbReference type="SUPFAM" id="SSF48726">
    <property type="entry name" value="Immunoglobulin"/>
    <property type="match status" value="2"/>
</dbReference>
<feature type="domain" description="Fibronectin type-III" evidence="4">
    <location>
        <begin position="485"/>
        <end position="578"/>
    </location>
</feature>
<feature type="domain" description="Fibronectin type-III" evidence="4">
    <location>
        <begin position="697"/>
        <end position="793"/>
    </location>
</feature>
<dbReference type="InterPro" id="IPR003598">
    <property type="entry name" value="Ig_sub2"/>
</dbReference>
<organism evidence="5 6">
    <name type="scientific">Limulus polyphemus</name>
    <name type="common">Atlantic horseshoe crab</name>
    <dbReference type="NCBI Taxonomy" id="6850"/>
    <lineage>
        <taxon>Eukaryota</taxon>
        <taxon>Metazoa</taxon>
        <taxon>Ecdysozoa</taxon>
        <taxon>Arthropoda</taxon>
        <taxon>Chelicerata</taxon>
        <taxon>Merostomata</taxon>
        <taxon>Xiphosura</taxon>
        <taxon>Limulidae</taxon>
        <taxon>Limulus</taxon>
    </lineage>
</organism>
<name>A0ABM1SUS5_LIMPO</name>
<dbReference type="Proteomes" id="UP000694941">
    <property type="component" value="Unplaced"/>
</dbReference>
<feature type="domain" description="Ig-like" evidence="3">
    <location>
        <begin position="993"/>
        <end position="1028"/>
    </location>
</feature>
<dbReference type="SMART" id="SM00408">
    <property type="entry name" value="IGc2"/>
    <property type="match status" value="1"/>
</dbReference>
<evidence type="ECO:0000256" key="2">
    <source>
        <dbReference type="SAM" id="SignalP"/>
    </source>
</evidence>
<proteinExistence type="predicted"/>
<protein>
    <submittedName>
        <fullName evidence="6">Ig-like and fibronectin type-III domain-containing protein 2</fullName>
    </submittedName>
</protein>
<dbReference type="InterPro" id="IPR003599">
    <property type="entry name" value="Ig_sub"/>
</dbReference>
<sequence>MLFPKSTVLLLMVELVCGEPSIETTAIEPVVVSEGDAAYLDCVVTNIGNYTMIWKRVGNGKATSDVLTAGRIRVTTDQRISVIHEPDHSRWILKISSSTEQDTGRYICEVNTVLPLRVYRILTVVDTPVSTPFSIKHNYKDCCVQNGVPSSCLSLCNFHDIILGYQPEPGECVDYVKNIVSCLADGRDHMPCCIRENIPEICRSVCIGDYQLSTVLQHYTCVNYTMPTLACIAEGIDILPGSPQNFAVNPLSSDKIEVTWTRPYQLINVNHYELNVTKLHSFDDLGFVITNESIESRQKEGKSVVYDKQEDISTSIHMVNGNETTILLRNLQPQTMYEMFLTAVNRYGRSLPTYNIRTLTLSATSATKSAVNLQHPQLPDIPLCCKHQGVDVDHCLQFLCNPVFTENTSITQMMICAPFANVTFRCMAGGVDHTSCCQQRGMPEICLEFCSGRVKSINFRHFICLDYMHVYSNCLLDHYGVLPSAPLNLTLGNINHQWAILRWSPPSYLSHTVKQYILHWREAITNGFPEYYFQVNVKSPFLFDGLKPSTRYEVYLVAENSYGASESSSRILFTTSSARQPIEIQKNQETGYNETDCCVRSRVKPACMPLCTYKVTLSDLYNLALPCLDEVGTVIRCAAGGRDHVSCCQRRGVISSCLGLCAGKIEIDSENKLQKCQADLGKIIQCMEEGTDVQPMIPQDVHITLVTSNTVHLRWSPPGEGPDVVGYQIRYQLTPQSIPLKPLEFTKFVNTTKTTTVIADLQSGAYYSFYVLSYNNYGFSLPSLVAVVRTSLLGNKTDLVKANLSPPHSVVVSKGEMNNMLITWSPPEYVPLEASLSYTVYYQPANQTESLIDSDTTISTVYNTETMDNLSFNTQYAVAIQAHTEEMHSQLSEVVLFWTNPAIAAFVHPPVIIPAGEIMEGSNISILCVGIGMPLPRVSIYVNGKMCIEEKNRHLSCTISYIHHNVTSVGCYADNGYGHGAQSTRRISVNFRPYIRALTPNIQTAPGSIVTLKCEVSAFPEPRILWYKGFDQKQPVKRGDNTKMELIPKDE</sequence>
<evidence type="ECO:0000259" key="4">
    <source>
        <dbReference type="PROSITE" id="PS50853"/>
    </source>
</evidence>
<evidence type="ECO:0000313" key="6">
    <source>
        <dbReference type="RefSeq" id="XP_022247381.1"/>
    </source>
</evidence>
<evidence type="ECO:0000256" key="1">
    <source>
        <dbReference type="ARBA" id="ARBA00022737"/>
    </source>
</evidence>
<dbReference type="InterPro" id="IPR036116">
    <property type="entry name" value="FN3_sf"/>
</dbReference>
<dbReference type="RefSeq" id="XP_022247381.1">
    <property type="nucleotide sequence ID" value="XM_022391673.1"/>
</dbReference>
<keyword evidence="5" id="KW-1185">Reference proteome</keyword>
<dbReference type="InterPro" id="IPR003961">
    <property type="entry name" value="FN3_dom"/>
</dbReference>
<dbReference type="InterPro" id="IPR050964">
    <property type="entry name" value="Striated_Muscle_Regulatory"/>
</dbReference>
<dbReference type="SUPFAM" id="SSF49265">
    <property type="entry name" value="Fibronectin type III"/>
    <property type="match status" value="3"/>
</dbReference>
<reference evidence="6" key="1">
    <citation type="submission" date="2025-08" db="UniProtKB">
        <authorList>
            <consortium name="RefSeq"/>
        </authorList>
    </citation>
    <scope>IDENTIFICATION</scope>
    <source>
        <tissue evidence="6">Muscle</tissue>
    </source>
</reference>
<dbReference type="SMART" id="SM00060">
    <property type="entry name" value="FN3"/>
    <property type="match status" value="4"/>
</dbReference>
<dbReference type="PROSITE" id="PS50853">
    <property type="entry name" value="FN3"/>
    <property type="match status" value="4"/>
</dbReference>
<evidence type="ECO:0000313" key="5">
    <source>
        <dbReference type="Proteomes" id="UP000694941"/>
    </source>
</evidence>
<dbReference type="GeneID" id="106464026"/>
<evidence type="ECO:0000259" key="3">
    <source>
        <dbReference type="PROSITE" id="PS50835"/>
    </source>
</evidence>
<feature type="non-terminal residue" evidence="6">
    <location>
        <position position="1051"/>
    </location>
</feature>
<dbReference type="Pfam" id="PF00041">
    <property type="entry name" value="fn3"/>
    <property type="match status" value="4"/>
</dbReference>
<feature type="signal peptide" evidence="2">
    <location>
        <begin position="1"/>
        <end position="18"/>
    </location>
</feature>
<accession>A0ABM1SUS5</accession>
<feature type="domain" description="Ig-like" evidence="3">
    <location>
        <begin position="20"/>
        <end position="111"/>
    </location>
</feature>
<dbReference type="InterPro" id="IPR036179">
    <property type="entry name" value="Ig-like_dom_sf"/>
</dbReference>
<feature type="domain" description="Fibronectin type-III" evidence="4">
    <location>
        <begin position="806"/>
        <end position="902"/>
    </location>
</feature>
<dbReference type="InterPro" id="IPR013783">
    <property type="entry name" value="Ig-like_fold"/>
</dbReference>
<dbReference type="SMART" id="SM00409">
    <property type="entry name" value="IG"/>
    <property type="match status" value="1"/>
</dbReference>
<feature type="chain" id="PRO_5047197773" evidence="2">
    <location>
        <begin position="19"/>
        <end position="1051"/>
    </location>
</feature>
<dbReference type="Pfam" id="PF07686">
    <property type="entry name" value="V-set"/>
    <property type="match status" value="1"/>
</dbReference>